<gene>
    <name evidence="2" type="ORF">CCAN12_630008</name>
    <name evidence="1" type="ORF">CGC54_02870</name>
</gene>
<dbReference type="AlphaFoldDB" id="A0A0B7H8Y3"/>
<evidence type="ECO:0000313" key="4">
    <source>
        <dbReference type="Proteomes" id="UP000243753"/>
    </source>
</evidence>
<dbReference type="InterPro" id="IPR036278">
    <property type="entry name" value="Sialidase_sf"/>
</dbReference>
<dbReference type="EMBL" id="CDOE01000060">
    <property type="protein sequence ID" value="CEN35775.1"/>
    <property type="molecule type" value="Genomic_DNA"/>
</dbReference>
<dbReference type="EMBL" id="CP022389">
    <property type="protein sequence ID" value="ATA93354.1"/>
    <property type="molecule type" value="Genomic_DNA"/>
</dbReference>
<dbReference type="SUPFAM" id="SSF50939">
    <property type="entry name" value="Sialidases"/>
    <property type="match status" value="1"/>
</dbReference>
<sequence length="355" mass="39195">MKKTIKPLLWGIFLFIVACKSERETYQPRLAALSQMKSFEIEATSVRAMTLLDEKNVGFAGSGGVFGFIDTKNATIFHSTLKNKGIDADFRSVGATQQDFLMLSAGNPAMIFKTSDSQMREVYREQHDAIFYDSMLFFDSENGMAVGDATEGCLSVLTTKDGGASWKKITCEKLPKMAQDEALFAASNSNIAQIFGKVWVITGGSQSRIFITDTQWKNWEAVTLPIIQGSSSQGAFSVDFYDTQKGIVMGGDYLQPENKKAIGALTFDGGKKWQTIDEKFAPGYVSCVKYIPDTKGNELLATGPNGIWFSNSGGKQWQKVDEGAYHAMLFLDRNTFVASANGKITLFRIKFTLQK</sequence>
<dbReference type="Gene3D" id="2.130.10.10">
    <property type="entry name" value="YVTN repeat-like/Quinoprotein amine dehydrogenase"/>
    <property type="match status" value="1"/>
</dbReference>
<dbReference type="Proteomes" id="UP000243753">
    <property type="component" value="Chromosome"/>
</dbReference>
<evidence type="ECO:0000313" key="2">
    <source>
        <dbReference type="EMBL" id="CEN35775.1"/>
    </source>
</evidence>
<evidence type="ECO:0000313" key="1">
    <source>
        <dbReference type="EMBL" id="ATA93354.1"/>
    </source>
</evidence>
<reference evidence="1" key="2">
    <citation type="journal article" date="2017" name="Genome Announc.">
        <title>Twelve Complete Reference Genomes of Clinical Isolates in the Capnocytophaga Genus.</title>
        <authorList>
            <person name="Villarma A."/>
            <person name="Gulvik C.A."/>
            <person name="Rowe L.A."/>
            <person name="Sheth M."/>
            <person name="Juieng P."/>
            <person name="Nicholson A.C."/>
            <person name="Loparev V.N."/>
            <person name="McQuiston J.R."/>
        </authorList>
    </citation>
    <scope>NUCLEOTIDE SEQUENCE</scope>
    <source>
        <strain evidence="1">H3936</strain>
    </source>
</reference>
<evidence type="ECO:0000313" key="3">
    <source>
        <dbReference type="Proteomes" id="UP000044026"/>
    </source>
</evidence>
<dbReference type="PANTHER" id="PTHR47199">
    <property type="entry name" value="PHOTOSYSTEM II STABILITY/ASSEMBLY FACTOR HCF136, CHLOROPLASTIC"/>
    <property type="match status" value="1"/>
</dbReference>
<dbReference type="PANTHER" id="PTHR47199:SF2">
    <property type="entry name" value="PHOTOSYSTEM II STABILITY_ASSEMBLY FACTOR HCF136, CHLOROPLASTIC"/>
    <property type="match status" value="1"/>
</dbReference>
<dbReference type="GeneID" id="69579957"/>
<protein>
    <submittedName>
        <fullName evidence="2">Ycf48-like protein</fullName>
    </submittedName>
</protein>
<dbReference type="InterPro" id="IPR015943">
    <property type="entry name" value="WD40/YVTN_repeat-like_dom_sf"/>
</dbReference>
<proteinExistence type="predicted"/>
<reference evidence="2 3" key="1">
    <citation type="submission" date="2015-01" db="EMBL/GenBank/DDBJ databases">
        <authorList>
            <person name="Xiang T."/>
            <person name="Song Y."/>
            <person name="Huang L."/>
            <person name="Wang B."/>
            <person name="Wu P."/>
        </authorList>
    </citation>
    <scope>NUCLEOTIDE SEQUENCE [LARGE SCALE GENOMIC DNA]</scope>
    <source>
        <strain evidence="2 3">Cc12</strain>
    </source>
</reference>
<dbReference type="RefSeq" id="WP_041999988.1">
    <property type="nucleotide sequence ID" value="NZ_CP022382.1"/>
</dbReference>
<accession>A0A0B7H8Y3</accession>
<organism evidence="2 3">
    <name type="scientific">Capnocytophaga canimorsus</name>
    <dbReference type="NCBI Taxonomy" id="28188"/>
    <lineage>
        <taxon>Bacteria</taxon>
        <taxon>Pseudomonadati</taxon>
        <taxon>Bacteroidota</taxon>
        <taxon>Flavobacteriia</taxon>
        <taxon>Flavobacteriales</taxon>
        <taxon>Flavobacteriaceae</taxon>
        <taxon>Capnocytophaga</taxon>
    </lineage>
</organism>
<name>A0A0B7H8Y3_9FLAO</name>
<reference evidence="4" key="3">
    <citation type="submission" date="2017-06" db="EMBL/GenBank/DDBJ databases">
        <title>Capnocytophaga spp. assemblies.</title>
        <authorList>
            <person name="Gulvik C.A."/>
        </authorList>
    </citation>
    <scope>NUCLEOTIDE SEQUENCE [LARGE SCALE GENOMIC DNA]</scope>
    <source>
        <strain evidence="4">H3936</strain>
    </source>
</reference>
<dbReference type="Proteomes" id="UP000044026">
    <property type="component" value="Unassembled WGS sequence"/>
</dbReference>
<dbReference type="PROSITE" id="PS51257">
    <property type="entry name" value="PROKAR_LIPOPROTEIN"/>
    <property type="match status" value="1"/>
</dbReference>